<name>A0A7X5R3H3_9MICO</name>
<dbReference type="SUPFAM" id="SSF46785">
    <property type="entry name" value="Winged helix' DNA-binding domain"/>
    <property type="match status" value="1"/>
</dbReference>
<dbReference type="AlphaFoldDB" id="A0A7X5R3H3"/>
<protein>
    <submittedName>
        <fullName evidence="2">DNA-binding PadR family transcriptional regulator</fullName>
    </submittedName>
</protein>
<dbReference type="PANTHER" id="PTHR43252:SF2">
    <property type="entry name" value="TRANSCRIPTION REGULATOR, PADR-LIKE FAMILY"/>
    <property type="match status" value="1"/>
</dbReference>
<accession>A0A7X5R3H3</accession>
<gene>
    <name evidence="2" type="ORF">FHX76_002893</name>
</gene>
<keyword evidence="3" id="KW-1185">Reference proteome</keyword>
<dbReference type="PANTHER" id="PTHR43252">
    <property type="entry name" value="TRANSCRIPTIONAL REGULATOR YQJI"/>
    <property type="match status" value="1"/>
</dbReference>
<dbReference type="Proteomes" id="UP000541033">
    <property type="component" value="Unassembled WGS sequence"/>
</dbReference>
<reference evidence="2 3" key="1">
    <citation type="submission" date="2020-02" db="EMBL/GenBank/DDBJ databases">
        <title>Sequencing the genomes of 1000 actinobacteria strains.</title>
        <authorList>
            <person name="Klenk H.-P."/>
        </authorList>
    </citation>
    <scope>NUCLEOTIDE SEQUENCE [LARGE SCALE GENOMIC DNA]</scope>
    <source>
        <strain evidence="2 3">DSM 27960</strain>
    </source>
</reference>
<dbReference type="InterPro" id="IPR036388">
    <property type="entry name" value="WH-like_DNA-bd_sf"/>
</dbReference>
<dbReference type="InterPro" id="IPR036390">
    <property type="entry name" value="WH_DNA-bd_sf"/>
</dbReference>
<feature type="domain" description="Transcription regulator PadR N-terminal" evidence="1">
    <location>
        <begin position="11"/>
        <end position="84"/>
    </location>
</feature>
<dbReference type="GO" id="GO:0003677">
    <property type="term" value="F:DNA binding"/>
    <property type="evidence" value="ECO:0007669"/>
    <property type="project" value="UniProtKB-KW"/>
</dbReference>
<dbReference type="RefSeq" id="WP_167151815.1">
    <property type="nucleotide sequence ID" value="NZ_JAAMOX010000003.1"/>
</dbReference>
<dbReference type="Pfam" id="PF03551">
    <property type="entry name" value="PadR"/>
    <property type="match status" value="1"/>
</dbReference>
<proteinExistence type="predicted"/>
<comment type="caution">
    <text evidence="2">The sequence shown here is derived from an EMBL/GenBank/DDBJ whole genome shotgun (WGS) entry which is preliminary data.</text>
</comment>
<evidence type="ECO:0000259" key="1">
    <source>
        <dbReference type="Pfam" id="PF03551"/>
    </source>
</evidence>
<organism evidence="2 3">
    <name type="scientific">Lysinibacter cavernae</name>
    <dbReference type="NCBI Taxonomy" id="1640652"/>
    <lineage>
        <taxon>Bacteria</taxon>
        <taxon>Bacillati</taxon>
        <taxon>Actinomycetota</taxon>
        <taxon>Actinomycetes</taxon>
        <taxon>Micrococcales</taxon>
        <taxon>Microbacteriaceae</taxon>
        <taxon>Lysinibacter</taxon>
    </lineage>
</organism>
<dbReference type="InterPro" id="IPR005149">
    <property type="entry name" value="Tscrpt_reg_PadR_N"/>
</dbReference>
<dbReference type="EMBL" id="JAAMOX010000003">
    <property type="protein sequence ID" value="NIH54978.1"/>
    <property type="molecule type" value="Genomic_DNA"/>
</dbReference>
<dbReference type="Gene3D" id="1.10.10.10">
    <property type="entry name" value="Winged helix-like DNA-binding domain superfamily/Winged helix DNA-binding domain"/>
    <property type="match status" value="1"/>
</dbReference>
<evidence type="ECO:0000313" key="2">
    <source>
        <dbReference type="EMBL" id="NIH54978.1"/>
    </source>
</evidence>
<sequence length="220" mass="24106">MSTLSPTVYAILGLLAAKEWTTYEIAFQMTKNMGPVWPRAERQLYDDPKKLVAKGYASCRKEMVGKRQRTLYSITDAGRVALAEYLATEPAPAMLEFEGMLRVFNSGEGSVESLRGSIMSVAEQAEDGLADVRIKAQALLGDEATFPERAHSTALGLKYLVGYFAGIYEWAQWALDEIASWETTSVPSPEVAARTHELLNSIANHPPLGSTTSANLARTE</sequence>
<keyword evidence="2" id="KW-0238">DNA-binding</keyword>
<evidence type="ECO:0000313" key="3">
    <source>
        <dbReference type="Proteomes" id="UP000541033"/>
    </source>
</evidence>